<feature type="compositionally biased region" description="Polar residues" evidence="1">
    <location>
        <begin position="111"/>
        <end position="129"/>
    </location>
</feature>
<proteinExistence type="predicted"/>
<dbReference type="AlphaFoldDB" id="A0A7G7G6G4"/>
<feature type="compositionally biased region" description="Basic and acidic residues" evidence="1">
    <location>
        <begin position="46"/>
        <end position="56"/>
    </location>
</feature>
<feature type="compositionally biased region" description="Polar residues" evidence="1">
    <location>
        <begin position="1"/>
        <end position="20"/>
    </location>
</feature>
<reference evidence="2 3" key="1">
    <citation type="journal article" date="2018" name="Int. J. Syst. Evol. Microbiol.">
        <title>Adhaeribacter swui sp. nov., isolated from wet mud.</title>
        <authorList>
            <person name="Kim D.U."/>
            <person name="Kim K.W."/>
            <person name="Kang M.S."/>
            <person name="Kim J.Y."/>
            <person name="Jang J.H."/>
            <person name="Kim M.K."/>
        </authorList>
    </citation>
    <scope>NUCLEOTIDE SEQUENCE [LARGE SCALE GENOMIC DNA]</scope>
    <source>
        <strain evidence="2 3">KCTC 52873</strain>
    </source>
</reference>
<name>A0A7G7G6G4_9BACT</name>
<gene>
    <name evidence="2" type="ORF">HUW51_08390</name>
</gene>
<protein>
    <submittedName>
        <fullName evidence="2">Uncharacterized protein</fullName>
    </submittedName>
</protein>
<dbReference type="EMBL" id="CP055156">
    <property type="protein sequence ID" value="QNF32748.1"/>
    <property type="molecule type" value="Genomic_DNA"/>
</dbReference>
<accession>A0A7G7G6G4</accession>
<dbReference type="RefSeq" id="WP_185273526.1">
    <property type="nucleotide sequence ID" value="NZ_CP055156.1"/>
</dbReference>
<evidence type="ECO:0000313" key="2">
    <source>
        <dbReference type="EMBL" id="QNF32748.1"/>
    </source>
</evidence>
<keyword evidence="3" id="KW-1185">Reference proteome</keyword>
<feature type="region of interest" description="Disordered" evidence="1">
    <location>
        <begin position="1"/>
        <end position="160"/>
    </location>
</feature>
<feature type="compositionally biased region" description="Gly residues" evidence="1">
    <location>
        <begin position="101"/>
        <end position="110"/>
    </location>
</feature>
<feature type="compositionally biased region" description="Gly residues" evidence="1">
    <location>
        <begin position="57"/>
        <end position="74"/>
    </location>
</feature>
<dbReference type="Proteomes" id="UP000515237">
    <property type="component" value="Chromosome"/>
</dbReference>
<organism evidence="2 3">
    <name type="scientific">Adhaeribacter swui</name>
    <dbReference type="NCBI Taxonomy" id="2086471"/>
    <lineage>
        <taxon>Bacteria</taxon>
        <taxon>Pseudomonadati</taxon>
        <taxon>Bacteroidota</taxon>
        <taxon>Cytophagia</taxon>
        <taxon>Cytophagales</taxon>
        <taxon>Hymenobacteraceae</taxon>
        <taxon>Adhaeribacter</taxon>
    </lineage>
</organism>
<evidence type="ECO:0000313" key="3">
    <source>
        <dbReference type="Proteomes" id="UP000515237"/>
    </source>
</evidence>
<evidence type="ECO:0000256" key="1">
    <source>
        <dbReference type="SAM" id="MobiDB-lite"/>
    </source>
</evidence>
<sequence length="160" mass="16712">MMATKDSGNSQGQATPNAPQIDNIDEVTNVDENNRNLDDVNDVGGEVDKGQAHDDFNGGGDVLGRRGGGPGEKSGLGKEPTPHGKQPHTISDKDTGHGTHRGGMGPGHSGQKGNHQGHDTQSPGQNTPGKNRKEELNTGSLENQAGLKEEGEGGQQPRKR</sequence>
<dbReference type="KEGG" id="aswu:HUW51_08390"/>